<keyword evidence="4" id="KW-1185">Reference proteome</keyword>
<dbReference type="GO" id="GO:0030288">
    <property type="term" value="C:outer membrane-bounded periplasmic space"/>
    <property type="evidence" value="ECO:0007669"/>
    <property type="project" value="InterPro"/>
</dbReference>
<dbReference type="PANTHER" id="PTHR33376">
    <property type="match status" value="1"/>
</dbReference>
<evidence type="ECO:0000256" key="1">
    <source>
        <dbReference type="ARBA" id="ARBA00022729"/>
    </source>
</evidence>
<dbReference type="Pfam" id="PF03480">
    <property type="entry name" value="DctP"/>
    <property type="match status" value="1"/>
</dbReference>
<dbReference type="AlphaFoldDB" id="A0A1B2I2R3"/>
<dbReference type="InterPro" id="IPR038404">
    <property type="entry name" value="TRAP_DctP_sf"/>
</dbReference>
<dbReference type="PIRSF" id="PIRSF006470">
    <property type="entry name" value="DctB"/>
    <property type="match status" value="1"/>
</dbReference>
<proteinExistence type="predicted"/>
<dbReference type="Gene3D" id="3.40.190.170">
    <property type="entry name" value="Bacterial extracellular solute-binding protein, family 7"/>
    <property type="match status" value="1"/>
</dbReference>
<evidence type="ECO:0008006" key="5">
    <source>
        <dbReference type="Google" id="ProtNLM"/>
    </source>
</evidence>
<dbReference type="EMBL" id="CP016757">
    <property type="protein sequence ID" value="ANZ44259.1"/>
    <property type="molecule type" value="Genomic_DNA"/>
</dbReference>
<reference evidence="3" key="1">
    <citation type="submission" date="2016-08" db="EMBL/GenBank/DDBJ databases">
        <title>Complete genome of Cloacibacillus porcorum.</title>
        <authorList>
            <person name="Looft T."/>
            <person name="Bayles D.O."/>
            <person name="Alt D.P."/>
        </authorList>
    </citation>
    <scope>NUCLEOTIDE SEQUENCE [LARGE SCALE GENOMIC DNA]</scope>
    <source>
        <strain evidence="3">CL-84</strain>
    </source>
</reference>
<dbReference type="NCBIfam" id="NF037995">
    <property type="entry name" value="TRAP_S1"/>
    <property type="match status" value="1"/>
</dbReference>
<dbReference type="GeneID" id="83056942"/>
<dbReference type="STRING" id="1197717.BED41_03625"/>
<feature type="chain" id="PRO_5008538928" description="C4-dicarboxylate ABC transporter substrate-binding protein" evidence="2">
    <location>
        <begin position="25"/>
        <end position="337"/>
    </location>
</feature>
<dbReference type="InterPro" id="IPR004682">
    <property type="entry name" value="TRAP_DctP"/>
</dbReference>
<name>A0A1B2I2R3_9BACT</name>
<sequence length="337" mass="36876">MKKITSIFIMITILVLALSVSANAAVEIKLSHSGPTPAVGATNDEGCKAFKKYVEDKSNGEIKVKIFPNNQLGNEREQFEGVQMGTIQMCSISTGTLSTVDKQMLVMDIPYLFANKKAAYSFLDGPMGVQIRDEFGAKTGTVMLAYGENGFRHFTNRVRPIKSPKDIAGLKIRVQENPAHIAMIKSMGATPTPIPFGELYTALSQGVVDGQENPVSLTESSRLHEVQKYLTLDGHFYSPFVLIVNGGIFKKLTPAQQQIVRDGAKAWSERQRVFNTADEKRSLEVMAKDGVQITELSPAELAEFQNVTQAGSLPLIEKEIGKDFLKKVMNAASEAGK</sequence>
<gene>
    <name evidence="3" type="ORF">BED41_03625</name>
</gene>
<keyword evidence="1 2" id="KW-0732">Signal</keyword>
<dbReference type="NCBIfam" id="TIGR00787">
    <property type="entry name" value="dctP"/>
    <property type="match status" value="1"/>
</dbReference>
<feature type="signal peptide" evidence="2">
    <location>
        <begin position="1"/>
        <end position="24"/>
    </location>
</feature>
<evidence type="ECO:0000313" key="4">
    <source>
        <dbReference type="Proteomes" id="UP000093044"/>
    </source>
</evidence>
<evidence type="ECO:0000313" key="3">
    <source>
        <dbReference type="EMBL" id="ANZ44259.1"/>
    </source>
</evidence>
<dbReference type="Proteomes" id="UP000093044">
    <property type="component" value="Chromosome"/>
</dbReference>
<dbReference type="CDD" id="cd13676">
    <property type="entry name" value="PBP2_TRAP_DctP2_like"/>
    <property type="match status" value="1"/>
</dbReference>
<dbReference type="KEGG" id="cpor:BED41_03625"/>
<organism evidence="3 4">
    <name type="scientific">Cloacibacillus porcorum</name>
    <dbReference type="NCBI Taxonomy" id="1197717"/>
    <lineage>
        <taxon>Bacteria</taxon>
        <taxon>Thermotogati</taxon>
        <taxon>Synergistota</taxon>
        <taxon>Synergistia</taxon>
        <taxon>Synergistales</taxon>
        <taxon>Synergistaceae</taxon>
        <taxon>Cloacibacillus</taxon>
    </lineage>
</organism>
<dbReference type="PANTHER" id="PTHR33376:SF2">
    <property type="entry name" value="DICARBOXYLATE-BINDING PERIPLASMIC PROTEIN"/>
    <property type="match status" value="1"/>
</dbReference>
<protein>
    <recommendedName>
        <fullName evidence="5">C4-dicarboxylate ABC transporter substrate-binding protein</fullName>
    </recommendedName>
</protein>
<accession>A0A1B2I2R3</accession>
<dbReference type="OrthoDB" id="89872at2"/>
<dbReference type="GO" id="GO:0030246">
    <property type="term" value="F:carbohydrate binding"/>
    <property type="evidence" value="ECO:0007669"/>
    <property type="project" value="TreeGrafter"/>
</dbReference>
<dbReference type="RefSeq" id="WP_066743210.1">
    <property type="nucleotide sequence ID" value="NZ_CP016757.1"/>
</dbReference>
<dbReference type="InterPro" id="IPR018389">
    <property type="entry name" value="DctP_fam"/>
</dbReference>
<dbReference type="GO" id="GO:0055085">
    <property type="term" value="P:transmembrane transport"/>
    <property type="evidence" value="ECO:0007669"/>
    <property type="project" value="InterPro"/>
</dbReference>
<evidence type="ECO:0000256" key="2">
    <source>
        <dbReference type="SAM" id="SignalP"/>
    </source>
</evidence>